<name>A0A5N5IAK2_9ROSA</name>
<sequence>MSVSSPPLIRTKLPKWVLNLDLEELGLLLMFLHKRFECAELLRVLDGLTKEVVEMRADEIRVSDALRAIFETLNGPLRRKFRYNSRSER</sequence>
<gene>
    <name evidence="1" type="ORF">D8674_026125</name>
</gene>
<reference evidence="2" key="2">
    <citation type="submission" date="2019-10" db="EMBL/GenBank/DDBJ databases">
        <title>A de novo genome assembly of a pear dwarfing rootstock.</title>
        <authorList>
            <person name="Wang F."/>
            <person name="Wang J."/>
            <person name="Li S."/>
            <person name="Zhang Y."/>
            <person name="Fang M."/>
            <person name="Ma L."/>
            <person name="Zhao Y."/>
            <person name="Jiang S."/>
        </authorList>
    </citation>
    <scope>NUCLEOTIDE SEQUENCE [LARGE SCALE GENOMIC DNA]</scope>
</reference>
<reference evidence="1 2" key="1">
    <citation type="submission" date="2019-09" db="EMBL/GenBank/DDBJ databases">
        <authorList>
            <person name="Ou C."/>
        </authorList>
    </citation>
    <scope>NUCLEOTIDE SEQUENCE [LARGE SCALE GENOMIC DNA]</scope>
    <source>
        <strain evidence="1">S2</strain>
        <tissue evidence="1">Leaf</tissue>
    </source>
</reference>
<accession>A0A5N5IAK2</accession>
<evidence type="ECO:0000313" key="2">
    <source>
        <dbReference type="Proteomes" id="UP000327157"/>
    </source>
</evidence>
<dbReference type="EMBL" id="SMOL01000004">
    <property type="protein sequence ID" value="KAB2635591.1"/>
    <property type="molecule type" value="Genomic_DNA"/>
</dbReference>
<dbReference type="Proteomes" id="UP000327157">
    <property type="component" value="Chromosome 5"/>
</dbReference>
<dbReference type="AlphaFoldDB" id="A0A5N5IAK2"/>
<keyword evidence="2" id="KW-1185">Reference proteome</keyword>
<organism evidence="1 2">
    <name type="scientific">Pyrus ussuriensis x Pyrus communis</name>
    <dbReference type="NCBI Taxonomy" id="2448454"/>
    <lineage>
        <taxon>Eukaryota</taxon>
        <taxon>Viridiplantae</taxon>
        <taxon>Streptophyta</taxon>
        <taxon>Embryophyta</taxon>
        <taxon>Tracheophyta</taxon>
        <taxon>Spermatophyta</taxon>
        <taxon>Magnoliopsida</taxon>
        <taxon>eudicotyledons</taxon>
        <taxon>Gunneridae</taxon>
        <taxon>Pentapetalae</taxon>
        <taxon>rosids</taxon>
        <taxon>fabids</taxon>
        <taxon>Rosales</taxon>
        <taxon>Rosaceae</taxon>
        <taxon>Amygdaloideae</taxon>
        <taxon>Maleae</taxon>
        <taxon>Pyrus</taxon>
    </lineage>
</organism>
<reference evidence="1 2" key="3">
    <citation type="submission" date="2019-11" db="EMBL/GenBank/DDBJ databases">
        <title>A de novo genome assembly of a pear dwarfing rootstock.</title>
        <authorList>
            <person name="Wang F."/>
            <person name="Wang J."/>
            <person name="Li S."/>
            <person name="Zhang Y."/>
            <person name="Fang M."/>
            <person name="Ma L."/>
            <person name="Zhao Y."/>
            <person name="Jiang S."/>
        </authorList>
    </citation>
    <scope>NUCLEOTIDE SEQUENCE [LARGE SCALE GENOMIC DNA]</scope>
    <source>
        <strain evidence="1">S2</strain>
        <tissue evidence="1">Leaf</tissue>
    </source>
</reference>
<comment type="caution">
    <text evidence="1">The sequence shown here is derived from an EMBL/GenBank/DDBJ whole genome shotgun (WGS) entry which is preliminary data.</text>
</comment>
<protein>
    <submittedName>
        <fullName evidence="1">Transducin family protein / WD-40 repeat family protein</fullName>
    </submittedName>
</protein>
<evidence type="ECO:0000313" key="1">
    <source>
        <dbReference type="EMBL" id="KAB2635591.1"/>
    </source>
</evidence>
<proteinExistence type="predicted"/>